<gene>
    <name evidence="3" type="ORF">CP965_10555</name>
</gene>
<name>A0A4Q1AUI1_9BACT</name>
<evidence type="ECO:0000256" key="1">
    <source>
        <dbReference type="SAM" id="Coils"/>
    </source>
</evidence>
<dbReference type="EMBL" id="NXIE01000004">
    <property type="protein sequence ID" value="RXK12210.1"/>
    <property type="molecule type" value="Genomic_DNA"/>
</dbReference>
<keyword evidence="4" id="KW-1185">Reference proteome</keyword>
<dbReference type="SUPFAM" id="SSF55073">
    <property type="entry name" value="Nucleotide cyclase"/>
    <property type="match status" value="1"/>
</dbReference>
<protein>
    <recommendedName>
        <fullName evidence="2">GGDEF domain-containing protein</fullName>
    </recommendedName>
</protein>
<dbReference type="OrthoDB" id="5343745at2"/>
<proteinExistence type="predicted"/>
<evidence type="ECO:0000259" key="2">
    <source>
        <dbReference type="PROSITE" id="PS50887"/>
    </source>
</evidence>
<dbReference type="AlphaFoldDB" id="A0A4Q1AUI1"/>
<dbReference type="RefSeq" id="WP_129062076.1">
    <property type="nucleotide sequence ID" value="NZ_NXIE01000004.1"/>
</dbReference>
<dbReference type="Gene3D" id="3.30.70.270">
    <property type="match status" value="1"/>
</dbReference>
<dbReference type="InterPro" id="IPR000160">
    <property type="entry name" value="GGDEF_dom"/>
</dbReference>
<evidence type="ECO:0000313" key="3">
    <source>
        <dbReference type="EMBL" id="RXK12210.1"/>
    </source>
</evidence>
<comment type="caution">
    <text evidence="3">The sequence shown here is derived from an EMBL/GenBank/DDBJ whole genome shotgun (WGS) entry which is preliminary data.</text>
</comment>
<dbReference type="InterPro" id="IPR029787">
    <property type="entry name" value="Nucleotide_cyclase"/>
</dbReference>
<feature type="domain" description="GGDEF" evidence="2">
    <location>
        <begin position="143"/>
        <end position="265"/>
    </location>
</feature>
<keyword evidence="1" id="KW-0175">Coiled coil</keyword>
<reference evidence="3 4" key="1">
    <citation type="submission" date="2017-09" db="EMBL/GenBank/DDBJ databases">
        <title>Genomics of the genus Arcobacter.</title>
        <authorList>
            <person name="Perez-Cataluna A."/>
            <person name="Figueras M.J."/>
            <person name="Salas-Masso N."/>
        </authorList>
    </citation>
    <scope>NUCLEOTIDE SEQUENCE [LARGE SCALE GENOMIC DNA]</scope>
    <source>
        <strain evidence="3 4">F156-34</strain>
    </source>
</reference>
<dbReference type="Proteomes" id="UP000289718">
    <property type="component" value="Unassembled WGS sequence"/>
</dbReference>
<accession>A0A4Q1AUI1</accession>
<dbReference type="InterPro" id="IPR043128">
    <property type="entry name" value="Rev_trsase/Diguanyl_cyclase"/>
</dbReference>
<sequence>MKEQLKEITDLTVNELLPQEIILPSEYFECFDKHAKLYEIQINDKSFEKEIDNLLVNELSNINDYIKIANKNIGDAASITLEAKEAIKENDSNALKKLYSQINQLQNELQNMTDSIYKDYLTKAFNKKWLYHKYLDEEAQFQEDTTLILIDIKDLEYIKNNYSKLISNNLLVYIYDFLNKELKKENIEFNICRYLNNKFIISIKSLNYEVSSNLIKNISSVLFATTLKSNSGIMIKPTYKYSIVAVKKEDSFHEVLASLLRDTKN</sequence>
<evidence type="ECO:0000313" key="4">
    <source>
        <dbReference type="Proteomes" id="UP000289718"/>
    </source>
</evidence>
<dbReference type="Pfam" id="PF00990">
    <property type="entry name" value="GGDEF"/>
    <property type="match status" value="1"/>
</dbReference>
<organism evidence="3 4">
    <name type="scientific">Halarcobacter mediterraneus</name>
    <dbReference type="NCBI Taxonomy" id="2023153"/>
    <lineage>
        <taxon>Bacteria</taxon>
        <taxon>Pseudomonadati</taxon>
        <taxon>Campylobacterota</taxon>
        <taxon>Epsilonproteobacteria</taxon>
        <taxon>Campylobacterales</taxon>
        <taxon>Arcobacteraceae</taxon>
        <taxon>Halarcobacter</taxon>
    </lineage>
</organism>
<feature type="coiled-coil region" evidence="1">
    <location>
        <begin position="88"/>
        <end position="115"/>
    </location>
</feature>
<dbReference type="PROSITE" id="PS50887">
    <property type="entry name" value="GGDEF"/>
    <property type="match status" value="1"/>
</dbReference>